<dbReference type="InterPro" id="IPR051704">
    <property type="entry name" value="FAD_aromatic-hydroxylase"/>
</dbReference>
<dbReference type="Pfam" id="PF01494">
    <property type="entry name" value="FAD_binding_3"/>
    <property type="match status" value="1"/>
</dbReference>
<evidence type="ECO:0000313" key="2">
    <source>
        <dbReference type="EMBL" id="GIE12289.1"/>
    </source>
</evidence>
<feature type="domain" description="FAD-binding" evidence="1">
    <location>
        <begin position="5"/>
        <end position="333"/>
    </location>
</feature>
<accession>A0A919MF18</accession>
<dbReference type="InterPro" id="IPR002938">
    <property type="entry name" value="FAD-bd"/>
</dbReference>
<dbReference type="GO" id="GO:0071949">
    <property type="term" value="F:FAD binding"/>
    <property type="evidence" value="ECO:0007669"/>
    <property type="project" value="InterPro"/>
</dbReference>
<dbReference type="Proteomes" id="UP000598174">
    <property type="component" value="Unassembled WGS sequence"/>
</dbReference>
<evidence type="ECO:0000259" key="1">
    <source>
        <dbReference type="Pfam" id="PF01494"/>
    </source>
</evidence>
<dbReference type="PANTHER" id="PTHR46865">
    <property type="entry name" value="OXIDOREDUCTASE-RELATED"/>
    <property type="match status" value="1"/>
</dbReference>
<sequence>MTTSRVLISGAGVAGPALALGLRRRGFDVTIVERAPTLREGGYKVDVRGAGTEVLKRLGVYDVCRAHDCGMKQITYVNKAGRPFAALPASLLMGRRGDDIELMRGDIGRIFHDATAADVEYVFGDSITGLTDDGEGVDVTFERGAARRFDYVVGADGLHSNTRRLAFGEVEPVHLGAYISIFTVPNHLGIDRDEVMFFRPGRLVFAYAMGSDQPAKVGMTFASPPVGHDRRAVAAQKALVKAAFQGLGWETDRFLASIDAADDFYFDSLSQVEMPSWSAGRVVLLGDAAHCPSPASGQGTSLALVGAHLLAEQLGTPGGLAEYERRMRPYVEKNMEFGRKMAKDMVPGGRLQIALRNYGMRTLKYHPRKEQVIDKILAPMHEAANAVTL</sequence>
<protein>
    <submittedName>
        <fullName evidence="2">FAD-dependent oxidoreductase</fullName>
    </submittedName>
</protein>
<dbReference type="RefSeq" id="WP_203818767.1">
    <property type="nucleotide sequence ID" value="NZ_BAAABP010000054.1"/>
</dbReference>
<name>A0A919MF18_9ACTN</name>
<dbReference type="EMBL" id="BOMM01000038">
    <property type="protein sequence ID" value="GIE12289.1"/>
    <property type="molecule type" value="Genomic_DNA"/>
</dbReference>
<evidence type="ECO:0000313" key="3">
    <source>
        <dbReference type="Proteomes" id="UP000598174"/>
    </source>
</evidence>
<reference evidence="2" key="1">
    <citation type="submission" date="2021-01" db="EMBL/GenBank/DDBJ databases">
        <title>Whole genome shotgun sequence of Actinoplanes ferrugineus NBRC 15555.</title>
        <authorList>
            <person name="Komaki H."/>
            <person name="Tamura T."/>
        </authorList>
    </citation>
    <scope>NUCLEOTIDE SEQUENCE</scope>
    <source>
        <strain evidence="2">NBRC 15555</strain>
    </source>
</reference>
<dbReference type="Gene3D" id="3.50.50.60">
    <property type="entry name" value="FAD/NAD(P)-binding domain"/>
    <property type="match status" value="1"/>
</dbReference>
<dbReference type="InterPro" id="IPR036188">
    <property type="entry name" value="FAD/NAD-bd_sf"/>
</dbReference>
<dbReference type="PANTHER" id="PTHR46865:SF2">
    <property type="entry name" value="MONOOXYGENASE"/>
    <property type="match status" value="1"/>
</dbReference>
<organism evidence="2 3">
    <name type="scientific">Paractinoplanes ferrugineus</name>
    <dbReference type="NCBI Taxonomy" id="113564"/>
    <lineage>
        <taxon>Bacteria</taxon>
        <taxon>Bacillati</taxon>
        <taxon>Actinomycetota</taxon>
        <taxon>Actinomycetes</taxon>
        <taxon>Micromonosporales</taxon>
        <taxon>Micromonosporaceae</taxon>
        <taxon>Paractinoplanes</taxon>
    </lineage>
</organism>
<gene>
    <name evidence="2" type="ORF">Afe05nite_41290</name>
</gene>
<keyword evidence="3" id="KW-1185">Reference proteome</keyword>
<comment type="caution">
    <text evidence="2">The sequence shown here is derived from an EMBL/GenBank/DDBJ whole genome shotgun (WGS) entry which is preliminary data.</text>
</comment>
<dbReference type="PRINTS" id="PR00420">
    <property type="entry name" value="RNGMNOXGNASE"/>
</dbReference>
<proteinExistence type="predicted"/>
<dbReference type="AlphaFoldDB" id="A0A919MF18"/>
<dbReference type="SUPFAM" id="SSF51905">
    <property type="entry name" value="FAD/NAD(P)-binding domain"/>
    <property type="match status" value="1"/>
</dbReference>